<accession>A0A2P2MXB7</accession>
<protein>
    <submittedName>
        <fullName evidence="1">Uncharacterized protein</fullName>
    </submittedName>
</protein>
<sequence>MTKSGIQSCVSFLNRMDCPYY</sequence>
<evidence type="ECO:0000313" key="1">
    <source>
        <dbReference type="EMBL" id="MBX34867.1"/>
    </source>
</evidence>
<name>A0A2P2MXB7_RHIMU</name>
<dbReference type="AlphaFoldDB" id="A0A2P2MXB7"/>
<reference evidence="1" key="1">
    <citation type="submission" date="2018-02" db="EMBL/GenBank/DDBJ databases">
        <title>Rhizophora mucronata_Transcriptome.</title>
        <authorList>
            <person name="Meera S.P."/>
            <person name="Sreeshan A."/>
            <person name="Augustine A."/>
        </authorList>
    </citation>
    <scope>NUCLEOTIDE SEQUENCE</scope>
    <source>
        <tissue evidence="1">Leaf</tissue>
    </source>
</reference>
<proteinExistence type="predicted"/>
<dbReference type="EMBL" id="GGEC01054383">
    <property type="protein sequence ID" value="MBX34867.1"/>
    <property type="molecule type" value="Transcribed_RNA"/>
</dbReference>
<organism evidence="1">
    <name type="scientific">Rhizophora mucronata</name>
    <name type="common">Asiatic mangrove</name>
    <dbReference type="NCBI Taxonomy" id="61149"/>
    <lineage>
        <taxon>Eukaryota</taxon>
        <taxon>Viridiplantae</taxon>
        <taxon>Streptophyta</taxon>
        <taxon>Embryophyta</taxon>
        <taxon>Tracheophyta</taxon>
        <taxon>Spermatophyta</taxon>
        <taxon>Magnoliopsida</taxon>
        <taxon>eudicotyledons</taxon>
        <taxon>Gunneridae</taxon>
        <taxon>Pentapetalae</taxon>
        <taxon>rosids</taxon>
        <taxon>fabids</taxon>
        <taxon>Malpighiales</taxon>
        <taxon>Rhizophoraceae</taxon>
        <taxon>Rhizophora</taxon>
    </lineage>
</organism>